<sequence>MKIKSGFTLIELLGVIIIIGILSVVALPQIINQMNKSKGNISSATIEVFYHAGEIYLDKNQSTYHQNAGNTFCVSLKELTDAGELEAPLIDANSGQEISLTKVLKFTVEDRTGVEMLKYDLKLYEPSECKQVNE</sequence>
<dbReference type="NCBIfam" id="TIGR02532">
    <property type="entry name" value="IV_pilin_GFxxxE"/>
    <property type="match status" value="1"/>
</dbReference>
<dbReference type="AlphaFoldDB" id="A0A9D1HVI8"/>
<evidence type="ECO:0000313" key="2">
    <source>
        <dbReference type="EMBL" id="HIU23072.1"/>
    </source>
</evidence>
<evidence type="ECO:0000256" key="1">
    <source>
        <dbReference type="SAM" id="Phobius"/>
    </source>
</evidence>
<accession>A0A9D1HVI8</accession>
<dbReference type="InterPro" id="IPR012902">
    <property type="entry name" value="N_methyl_site"/>
</dbReference>
<reference evidence="2" key="1">
    <citation type="submission" date="2020-10" db="EMBL/GenBank/DDBJ databases">
        <authorList>
            <person name="Gilroy R."/>
        </authorList>
    </citation>
    <scope>NUCLEOTIDE SEQUENCE</scope>
    <source>
        <strain evidence="2">CHK197-8231</strain>
    </source>
</reference>
<dbReference type="InterPro" id="IPR045584">
    <property type="entry name" value="Pilin-like"/>
</dbReference>
<evidence type="ECO:0000313" key="3">
    <source>
        <dbReference type="Proteomes" id="UP000824087"/>
    </source>
</evidence>
<organism evidence="2 3">
    <name type="scientific">Candidatus Fimihabitans intestinipullorum</name>
    <dbReference type="NCBI Taxonomy" id="2840820"/>
    <lineage>
        <taxon>Bacteria</taxon>
        <taxon>Bacillati</taxon>
        <taxon>Mycoplasmatota</taxon>
        <taxon>Mycoplasmatota incertae sedis</taxon>
        <taxon>Candidatus Fimihabitans</taxon>
    </lineage>
</organism>
<keyword evidence="1" id="KW-1133">Transmembrane helix</keyword>
<proteinExistence type="predicted"/>
<dbReference type="Gene3D" id="3.30.700.10">
    <property type="entry name" value="Glycoprotein, Type 4 Pilin"/>
    <property type="match status" value="1"/>
</dbReference>
<comment type="caution">
    <text evidence="2">The sequence shown here is derived from an EMBL/GenBank/DDBJ whole genome shotgun (WGS) entry which is preliminary data.</text>
</comment>
<dbReference type="SUPFAM" id="SSF54523">
    <property type="entry name" value="Pili subunits"/>
    <property type="match status" value="1"/>
</dbReference>
<name>A0A9D1HVI8_9BACT</name>
<keyword evidence="1" id="KW-0812">Transmembrane</keyword>
<dbReference type="EMBL" id="DVML01000033">
    <property type="protein sequence ID" value="HIU23072.1"/>
    <property type="molecule type" value="Genomic_DNA"/>
</dbReference>
<dbReference type="Proteomes" id="UP000824087">
    <property type="component" value="Unassembled WGS sequence"/>
</dbReference>
<keyword evidence="1" id="KW-0472">Membrane</keyword>
<dbReference type="Pfam" id="PF07963">
    <property type="entry name" value="N_methyl"/>
    <property type="match status" value="1"/>
</dbReference>
<dbReference type="PROSITE" id="PS00409">
    <property type="entry name" value="PROKAR_NTER_METHYL"/>
    <property type="match status" value="1"/>
</dbReference>
<gene>
    <name evidence="2" type="ORF">IAD49_05765</name>
</gene>
<feature type="transmembrane region" description="Helical" evidence="1">
    <location>
        <begin position="12"/>
        <end position="31"/>
    </location>
</feature>
<protein>
    <submittedName>
        <fullName evidence="2">Prepilin-type N-terminal cleavage/methylation domain-containing protein</fullName>
    </submittedName>
</protein>
<reference evidence="2" key="2">
    <citation type="journal article" date="2021" name="PeerJ">
        <title>Extensive microbial diversity within the chicken gut microbiome revealed by metagenomics and culture.</title>
        <authorList>
            <person name="Gilroy R."/>
            <person name="Ravi A."/>
            <person name="Getino M."/>
            <person name="Pursley I."/>
            <person name="Horton D.L."/>
            <person name="Alikhan N.F."/>
            <person name="Baker D."/>
            <person name="Gharbi K."/>
            <person name="Hall N."/>
            <person name="Watson M."/>
            <person name="Adriaenssens E.M."/>
            <person name="Foster-Nyarko E."/>
            <person name="Jarju S."/>
            <person name="Secka A."/>
            <person name="Antonio M."/>
            <person name="Oren A."/>
            <person name="Chaudhuri R.R."/>
            <person name="La Ragione R."/>
            <person name="Hildebrand F."/>
            <person name="Pallen M.J."/>
        </authorList>
    </citation>
    <scope>NUCLEOTIDE SEQUENCE</scope>
    <source>
        <strain evidence="2">CHK197-8231</strain>
    </source>
</reference>